<dbReference type="AlphaFoldDB" id="A0A7Y0ARD2"/>
<name>A0A7Y0ARD2_9FLAO</name>
<dbReference type="RefSeq" id="WP_169236552.1">
    <property type="nucleotide sequence ID" value="NZ_JABBGI010000036.1"/>
</dbReference>
<comment type="caution">
    <text evidence="1">The sequence shown here is derived from an EMBL/GenBank/DDBJ whole genome shotgun (WGS) entry which is preliminary data.</text>
</comment>
<protein>
    <recommendedName>
        <fullName evidence="3">WG containing repeat-containing protein</fullName>
    </recommendedName>
</protein>
<keyword evidence="2" id="KW-1185">Reference proteome</keyword>
<evidence type="ECO:0000313" key="2">
    <source>
        <dbReference type="Proteomes" id="UP000544054"/>
    </source>
</evidence>
<organism evidence="1 2">
    <name type="scientific">Chryseobacterium antibioticum</name>
    <dbReference type="NCBI Taxonomy" id="2728847"/>
    <lineage>
        <taxon>Bacteria</taxon>
        <taxon>Pseudomonadati</taxon>
        <taxon>Bacteroidota</taxon>
        <taxon>Flavobacteriia</taxon>
        <taxon>Flavobacteriales</taxon>
        <taxon>Weeksellaceae</taxon>
        <taxon>Chryseobacterium group</taxon>
        <taxon>Chryseobacterium</taxon>
    </lineage>
</organism>
<dbReference type="Proteomes" id="UP000544054">
    <property type="component" value="Unassembled WGS sequence"/>
</dbReference>
<sequence length="185" mass="21542">MKNLILKTLLIITLLFNIKVTSQILLNNDSCFQIYLDKENMINNAPNYYNANSFIIKNNTNKNYIINTRGFIQNSGIVYRNGEILLPYLFYPISKPADWDEKDCKDNILLVPARKSIRAVLHISILRGWYKITDDANYMVDFETEHTKQSPYYYGCKKYADSLVNKGYKIYEGTLKGKVKLISKK</sequence>
<reference evidence="1 2" key="1">
    <citation type="submission" date="2020-04" db="EMBL/GenBank/DDBJ databases">
        <title>Chryseobacterium sp. RP-3-3 sp. nov., isolated from Jeju soil.</title>
        <authorList>
            <person name="Dahal R.H."/>
        </authorList>
    </citation>
    <scope>NUCLEOTIDE SEQUENCE [LARGE SCALE GENOMIC DNA]</scope>
    <source>
        <strain evidence="1 2">RP-3-3</strain>
    </source>
</reference>
<accession>A0A7Y0ARD2</accession>
<dbReference type="EMBL" id="JABBGI010000036">
    <property type="protein sequence ID" value="NML72096.1"/>
    <property type="molecule type" value="Genomic_DNA"/>
</dbReference>
<gene>
    <name evidence="1" type="ORF">HHL23_20215</name>
</gene>
<evidence type="ECO:0000313" key="1">
    <source>
        <dbReference type="EMBL" id="NML72096.1"/>
    </source>
</evidence>
<proteinExistence type="predicted"/>
<evidence type="ECO:0008006" key="3">
    <source>
        <dbReference type="Google" id="ProtNLM"/>
    </source>
</evidence>